<evidence type="ECO:0000313" key="1">
    <source>
        <dbReference type="EMBL" id="ETM46422.1"/>
    </source>
</evidence>
<proteinExistence type="predicted"/>
<gene>
    <name evidence="1" type="ORF">L914_08669</name>
</gene>
<dbReference type="EMBL" id="KI692878">
    <property type="protein sequence ID" value="ETM46422.1"/>
    <property type="molecule type" value="Genomic_DNA"/>
</dbReference>
<accession>W2NCQ1</accession>
<reference evidence="1" key="1">
    <citation type="submission" date="2013-11" db="EMBL/GenBank/DDBJ databases">
        <title>The Genome Sequence of Phytophthora parasitica IAC_01/95.</title>
        <authorList>
            <consortium name="The Broad Institute Genomics Platform"/>
            <person name="Russ C."/>
            <person name="Tyler B."/>
            <person name="Panabieres F."/>
            <person name="Shan W."/>
            <person name="Tripathy S."/>
            <person name="Grunwald N."/>
            <person name="Machado M."/>
            <person name="Johnson C.S."/>
            <person name="Arredondo F."/>
            <person name="Hong C."/>
            <person name="Coffey M."/>
            <person name="Young S.K."/>
            <person name="Zeng Q."/>
            <person name="Gargeya S."/>
            <person name="Fitzgerald M."/>
            <person name="Abouelleil A."/>
            <person name="Alvarado L."/>
            <person name="Chapman S.B."/>
            <person name="Gainer-Dewar J."/>
            <person name="Goldberg J."/>
            <person name="Griggs A."/>
            <person name="Gujja S."/>
            <person name="Hansen M."/>
            <person name="Howarth C."/>
            <person name="Imamovic A."/>
            <person name="Ireland A."/>
            <person name="Larimer J."/>
            <person name="McCowan C."/>
            <person name="Murphy C."/>
            <person name="Pearson M."/>
            <person name="Poon T.W."/>
            <person name="Priest M."/>
            <person name="Roberts A."/>
            <person name="Saif S."/>
            <person name="Shea T."/>
            <person name="Sykes S."/>
            <person name="Wortman J."/>
            <person name="Nusbaum C."/>
            <person name="Birren B."/>
        </authorList>
    </citation>
    <scope>NUCLEOTIDE SEQUENCE [LARGE SCALE GENOMIC DNA]</scope>
    <source>
        <strain evidence="1">IAC_01/95</strain>
    </source>
</reference>
<dbReference type="AlphaFoldDB" id="W2NCQ1"/>
<organism evidence="1">
    <name type="scientific">Phytophthora nicotianae</name>
    <name type="common">Potato buckeye rot agent</name>
    <name type="synonym">Phytophthora parasitica</name>
    <dbReference type="NCBI Taxonomy" id="4792"/>
    <lineage>
        <taxon>Eukaryota</taxon>
        <taxon>Sar</taxon>
        <taxon>Stramenopiles</taxon>
        <taxon>Oomycota</taxon>
        <taxon>Peronosporomycetes</taxon>
        <taxon>Peronosporales</taxon>
        <taxon>Peronosporaceae</taxon>
        <taxon>Phytophthora</taxon>
    </lineage>
</organism>
<protein>
    <submittedName>
        <fullName evidence="1">Uncharacterized protein</fullName>
    </submittedName>
</protein>
<sequence length="80" mass="8484">MFDAALPADVSSLEQLLARYKSGVSKPLVAAPARGHKDVVPAIAAGHRLVTLLLRRTELGVDSAPILSSGMKYTQQLEVS</sequence>
<dbReference type="Proteomes" id="UP000054532">
    <property type="component" value="Unassembled WGS sequence"/>
</dbReference>
<name>W2NCQ1_PHYNI</name>